<dbReference type="Gene3D" id="3.15.10.10">
    <property type="entry name" value="Bactericidal permeability-increasing protein, domain 1"/>
    <property type="match status" value="1"/>
</dbReference>
<proteinExistence type="predicted"/>
<dbReference type="InterPro" id="IPR017943">
    <property type="entry name" value="Bactericidal_perm-incr_a/b_dom"/>
</dbReference>
<dbReference type="Proteomes" id="UP001642409">
    <property type="component" value="Unassembled WGS sequence"/>
</dbReference>
<name>A0AA86V2H0_9EUKA</name>
<dbReference type="GO" id="GO:0008289">
    <property type="term" value="F:lipid binding"/>
    <property type="evidence" value="ECO:0007669"/>
    <property type="project" value="InterPro"/>
</dbReference>
<protein>
    <recommendedName>
        <fullName evidence="4">BPI-like protein</fullName>
    </recommendedName>
</protein>
<reference evidence="1" key="1">
    <citation type="submission" date="2023-06" db="EMBL/GenBank/DDBJ databases">
        <authorList>
            <person name="Kurt Z."/>
        </authorList>
    </citation>
    <scope>NUCLEOTIDE SEQUENCE</scope>
</reference>
<dbReference type="AlphaFoldDB" id="A0AA86V2H0"/>
<gene>
    <name evidence="2" type="ORF">HINF_LOCUS16992</name>
    <name evidence="1" type="ORF">HINF_LOCUS61321</name>
</gene>
<dbReference type="EMBL" id="CATOUU010001125">
    <property type="protein sequence ID" value="CAI9973676.1"/>
    <property type="molecule type" value="Genomic_DNA"/>
</dbReference>
<reference evidence="2 3" key="2">
    <citation type="submission" date="2024-07" db="EMBL/GenBank/DDBJ databases">
        <authorList>
            <person name="Akdeniz Z."/>
        </authorList>
    </citation>
    <scope>NUCLEOTIDE SEQUENCE [LARGE SCALE GENOMIC DNA]</scope>
</reference>
<organism evidence="1">
    <name type="scientific">Hexamita inflata</name>
    <dbReference type="NCBI Taxonomy" id="28002"/>
    <lineage>
        <taxon>Eukaryota</taxon>
        <taxon>Metamonada</taxon>
        <taxon>Diplomonadida</taxon>
        <taxon>Hexamitidae</taxon>
        <taxon>Hexamitinae</taxon>
        <taxon>Hexamita</taxon>
    </lineage>
</organism>
<accession>A0AA86V2H0</accession>
<evidence type="ECO:0000313" key="2">
    <source>
        <dbReference type="EMBL" id="CAL6000874.1"/>
    </source>
</evidence>
<evidence type="ECO:0008006" key="4">
    <source>
        <dbReference type="Google" id="ProtNLM"/>
    </source>
</evidence>
<keyword evidence="3" id="KW-1185">Reference proteome</keyword>
<evidence type="ECO:0000313" key="1">
    <source>
        <dbReference type="EMBL" id="CAI9973676.1"/>
    </source>
</evidence>
<dbReference type="EMBL" id="CAXDID020000042">
    <property type="protein sequence ID" value="CAL6000874.1"/>
    <property type="molecule type" value="Genomic_DNA"/>
</dbReference>
<sequence length="422" mass="48667">MYVQIIFMCSTSMFPRVLYSNDSAYQLVLTQSGANTYLTKFLSSGLFNGLKFPDQHFDVNLGVSSVLFSFENMIVSYFNVSQTVSFLNGDNITQVSFMGCEFVLDLDWKMQQNSYPYQSDSGSGKILIQDASFSMIATTRCDYVECYDTLVSKIINAKIKLDVFKIILSGSSSWFYQSVINFVLGFVQDQMLPIIEEYIENTATIAINKLFKQYNPIAHYIQKYYDVVKDERFVDGWVIGKGYAALIFSGYFYNFQNYSDEYITNKFEPVTLNKLNNEVQLIISLDSINNYYYIFHKYTNVFSGSNYQVTSAPFLTLVYTGVVLNLKINYLNKIQCDISLFGKPHFSSQTSAMAKLYFTYTVMNQDCSLSKEETESVIKQFNANNEEAYYYLNNVPDITEFNAYFDVDENVMRLHGPLKYNY</sequence>
<comment type="caution">
    <text evidence="1">The sequence shown here is derived from an EMBL/GenBank/DDBJ whole genome shotgun (WGS) entry which is preliminary data.</text>
</comment>
<dbReference type="SUPFAM" id="SSF55394">
    <property type="entry name" value="Bactericidal permeability-increasing protein, BPI"/>
    <property type="match status" value="1"/>
</dbReference>
<evidence type="ECO:0000313" key="3">
    <source>
        <dbReference type="Proteomes" id="UP001642409"/>
    </source>
</evidence>